<keyword evidence="2" id="KW-1133">Transmembrane helix</keyword>
<evidence type="ECO:0000313" key="3">
    <source>
        <dbReference type="EMBL" id="SBT51733.1"/>
    </source>
</evidence>
<dbReference type="OrthoDB" id="3403968at2"/>
<dbReference type="AlphaFoldDB" id="A0A1A9A6J1"/>
<reference evidence="3 4" key="1">
    <citation type="submission" date="2016-06" db="EMBL/GenBank/DDBJ databases">
        <authorList>
            <person name="Kjaerup R.B."/>
            <person name="Dalgaard T.S."/>
            <person name="Juul-Madsen H.R."/>
        </authorList>
    </citation>
    <scope>NUCLEOTIDE SEQUENCE [LARGE SCALE GENOMIC DNA]</scope>
    <source>
        <strain evidence="3 4">DSM 45248</strain>
    </source>
</reference>
<sequence>MTEIDDIMISGEFAAFREAYAPTVQPAGTAAVRETVRRRRRRTAVATAAAVVLAVAIPVAANAALDGRSGPAPVPAESADPTPSVTTPSPTSPSPTPSATPSTASPTPGAPDGRISRAQLLAARVDLPNWPSYVEKTCTTAQVRLVPGPVTSGKAVPALLGEPGYGDLDGDGAAETVALLGCRIGEAQAKQLVAFDRDATGRITTMGQVVGTFDELPDITGFSVQADGKIRARVGSIQPCCDTPQWWAQQQWRTYAWTGDRFDQSAGPTKFGTDPRLTDLTLVAGDLVLNPPDADGKQAASLTVTVTNKGPVDVAHVGFDYLTTVGELAGGDLSRCRMVTTSGTDTCLLGSLRSGAQRTYTFRFLIDPALAADPPTVTVVHYDAQDRNWPDLRPEDNHVTPRKPG</sequence>
<dbReference type="RefSeq" id="WP_091198435.1">
    <property type="nucleotide sequence ID" value="NZ_LT594324.1"/>
</dbReference>
<dbReference type="Proteomes" id="UP000198765">
    <property type="component" value="Chromosome I"/>
</dbReference>
<feature type="transmembrane region" description="Helical" evidence="2">
    <location>
        <begin position="43"/>
        <end position="65"/>
    </location>
</feature>
<accession>A0A1A9A6J1</accession>
<proteinExistence type="predicted"/>
<gene>
    <name evidence="3" type="ORF">GA0070621_4169</name>
</gene>
<keyword evidence="4" id="KW-1185">Reference proteome</keyword>
<keyword evidence="2" id="KW-0472">Membrane</keyword>
<dbReference type="PATRIC" id="fig|299146.4.peg.4314"/>
<evidence type="ECO:0000256" key="1">
    <source>
        <dbReference type="SAM" id="MobiDB-lite"/>
    </source>
</evidence>
<organism evidence="3 4">
    <name type="scientific">Micromonospora narathiwatensis</name>
    <dbReference type="NCBI Taxonomy" id="299146"/>
    <lineage>
        <taxon>Bacteria</taxon>
        <taxon>Bacillati</taxon>
        <taxon>Actinomycetota</taxon>
        <taxon>Actinomycetes</taxon>
        <taxon>Micromonosporales</taxon>
        <taxon>Micromonosporaceae</taxon>
        <taxon>Micromonospora</taxon>
    </lineage>
</organism>
<evidence type="ECO:0000256" key="2">
    <source>
        <dbReference type="SAM" id="Phobius"/>
    </source>
</evidence>
<keyword evidence="2" id="KW-0812">Transmembrane</keyword>
<name>A0A1A9A6J1_9ACTN</name>
<feature type="compositionally biased region" description="Low complexity" evidence="1">
    <location>
        <begin position="78"/>
        <end position="89"/>
    </location>
</feature>
<dbReference type="EMBL" id="LT594324">
    <property type="protein sequence ID" value="SBT51733.1"/>
    <property type="molecule type" value="Genomic_DNA"/>
</dbReference>
<evidence type="ECO:0000313" key="4">
    <source>
        <dbReference type="Proteomes" id="UP000198765"/>
    </source>
</evidence>
<feature type="compositionally biased region" description="Low complexity" evidence="1">
    <location>
        <begin position="99"/>
        <end position="111"/>
    </location>
</feature>
<protein>
    <submittedName>
        <fullName evidence="3">Uncharacterized protein</fullName>
    </submittedName>
</protein>
<feature type="region of interest" description="Disordered" evidence="1">
    <location>
        <begin position="66"/>
        <end position="114"/>
    </location>
</feature>